<keyword evidence="7" id="KW-1185">Reference proteome</keyword>
<dbReference type="PANTHER" id="PTHR43400:SF7">
    <property type="entry name" value="FAD-DEPENDENT OXIDOREDUCTASE 2 FAD BINDING DOMAIN-CONTAINING PROTEIN"/>
    <property type="match status" value="1"/>
</dbReference>
<name>A0A9J7APG0_9PROT</name>
<evidence type="ECO:0000259" key="5">
    <source>
        <dbReference type="Pfam" id="PF00890"/>
    </source>
</evidence>
<dbReference type="PANTHER" id="PTHR43400">
    <property type="entry name" value="FUMARATE REDUCTASE"/>
    <property type="match status" value="1"/>
</dbReference>
<dbReference type="KEGG" id="naci:NUH88_16775"/>
<dbReference type="Pfam" id="PF00890">
    <property type="entry name" value="FAD_binding_2"/>
    <property type="match status" value="1"/>
</dbReference>
<dbReference type="SUPFAM" id="SSF51905">
    <property type="entry name" value="FAD/NAD(P)-binding domain"/>
    <property type="match status" value="1"/>
</dbReference>
<feature type="domain" description="FAD-dependent oxidoreductase 2 FAD-binding" evidence="5">
    <location>
        <begin position="18"/>
        <end position="430"/>
    </location>
</feature>
<protein>
    <submittedName>
        <fullName evidence="6">FAD-dependent oxidoreductase</fullName>
    </submittedName>
</protein>
<keyword evidence="4" id="KW-0560">Oxidoreductase</keyword>
<dbReference type="InterPro" id="IPR036188">
    <property type="entry name" value="FAD/NAD-bd_sf"/>
</dbReference>
<evidence type="ECO:0000256" key="1">
    <source>
        <dbReference type="ARBA" id="ARBA00001974"/>
    </source>
</evidence>
<sequence>MIGIASAEEVEFEARVQIVIVGAGACGLTAALAAADAGGEVLVLERDESPFGSTSMSSGFIPAPATRWQHAKGIDDDPGLFLEDIQRKSHDRSDPTVAAEVVEAIGPALEWLEDEHGIPFELLDGFLYPGHSRLRMHAVPEHTGEALLTRLLQAVMEAGVPVMTGARVTTLFADEDGMIAGVEVTRPDGSQEMIGCGSLILACNGYGGNPDMVAEHIPTMAGAEYHGHAGNTGDAVIWGEALGAEIRDLTGCQGHGSLAMPHRILITWALMMEGGIQVNRTGGRFANEHQGYSEQAVDVLKQPGGIAFDIYDARLHTLGLEFPDYRDAVHAGAVRQCNDLETLAEFTGAPQQNLEAAMSETYEDEVDRFGRDLGKTPPLQAPFFAVRVTGALFHTQGGLAVDGEARVLREDGSSFLNLFAAGGAAVGVSGPEISGYLSGNGLLTAVALGRIAGEAAATVW</sequence>
<dbReference type="PRINTS" id="PR00411">
    <property type="entry name" value="PNDRDTASEI"/>
</dbReference>
<reference evidence="6" key="1">
    <citation type="submission" date="2022-08" db="EMBL/GenBank/DDBJ databases">
        <title>Nisaea acidiphila sp. nov., isolated from a marine algal debris and emended description of the genus Nisaea Urios et al. 2008.</title>
        <authorList>
            <person name="Kwon K."/>
        </authorList>
    </citation>
    <scope>NUCLEOTIDE SEQUENCE</scope>
    <source>
        <strain evidence="6">MEBiC11861</strain>
    </source>
</reference>
<evidence type="ECO:0000256" key="4">
    <source>
        <dbReference type="ARBA" id="ARBA00023002"/>
    </source>
</evidence>
<dbReference type="Proteomes" id="UP001060336">
    <property type="component" value="Chromosome"/>
</dbReference>
<gene>
    <name evidence="6" type="ORF">NUH88_16775</name>
</gene>
<dbReference type="Gene3D" id="3.50.50.60">
    <property type="entry name" value="FAD/NAD(P)-binding domain"/>
    <property type="match status" value="1"/>
</dbReference>
<dbReference type="GO" id="GO:0016491">
    <property type="term" value="F:oxidoreductase activity"/>
    <property type="evidence" value="ECO:0007669"/>
    <property type="project" value="UniProtKB-KW"/>
</dbReference>
<evidence type="ECO:0000256" key="2">
    <source>
        <dbReference type="ARBA" id="ARBA00022630"/>
    </source>
</evidence>
<accession>A0A9J7APG0</accession>
<dbReference type="SUPFAM" id="SSF56425">
    <property type="entry name" value="Succinate dehydrogenase/fumarate reductase flavoprotein, catalytic domain"/>
    <property type="match status" value="1"/>
</dbReference>
<keyword evidence="3" id="KW-0274">FAD</keyword>
<evidence type="ECO:0000313" key="6">
    <source>
        <dbReference type="EMBL" id="UUX49046.1"/>
    </source>
</evidence>
<dbReference type="InterPro" id="IPR050315">
    <property type="entry name" value="FAD-oxidoreductase_2"/>
</dbReference>
<organism evidence="6 7">
    <name type="scientific">Nisaea acidiphila</name>
    <dbReference type="NCBI Taxonomy" id="1862145"/>
    <lineage>
        <taxon>Bacteria</taxon>
        <taxon>Pseudomonadati</taxon>
        <taxon>Pseudomonadota</taxon>
        <taxon>Alphaproteobacteria</taxon>
        <taxon>Rhodospirillales</taxon>
        <taxon>Thalassobaculaceae</taxon>
        <taxon>Nisaea</taxon>
    </lineage>
</organism>
<evidence type="ECO:0000256" key="3">
    <source>
        <dbReference type="ARBA" id="ARBA00022827"/>
    </source>
</evidence>
<dbReference type="RefSeq" id="WP_257767547.1">
    <property type="nucleotide sequence ID" value="NZ_CP102480.1"/>
</dbReference>
<dbReference type="EMBL" id="CP102480">
    <property type="protein sequence ID" value="UUX49046.1"/>
    <property type="molecule type" value="Genomic_DNA"/>
</dbReference>
<dbReference type="InterPro" id="IPR003953">
    <property type="entry name" value="FAD-dep_OxRdtase_2_FAD-bd"/>
</dbReference>
<comment type="cofactor">
    <cofactor evidence="1">
        <name>FAD</name>
        <dbReference type="ChEBI" id="CHEBI:57692"/>
    </cofactor>
</comment>
<dbReference type="AlphaFoldDB" id="A0A9J7APG0"/>
<evidence type="ECO:0000313" key="7">
    <source>
        <dbReference type="Proteomes" id="UP001060336"/>
    </source>
</evidence>
<keyword evidence="2" id="KW-0285">Flavoprotein</keyword>
<proteinExistence type="predicted"/>
<dbReference type="InterPro" id="IPR027477">
    <property type="entry name" value="Succ_DH/fumarate_Rdtase_cat_sf"/>
</dbReference>
<dbReference type="Gene3D" id="3.90.700.10">
    <property type="entry name" value="Succinate dehydrogenase/fumarate reductase flavoprotein, catalytic domain"/>
    <property type="match status" value="1"/>
</dbReference>